<keyword evidence="3" id="KW-1185">Reference proteome</keyword>
<dbReference type="SUPFAM" id="SSF56281">
    <property type="entry name" value="Metallo-hydrolase/oxidoreductase"/>
    <property type="match status" value="1"/>
</dbReference>
<dbReference type="RefSeq" id="WP_252470397.1">
    <property type="nucleotide sequence ID" value="NZ_JALBWM010000069.1"/>
</dbReference>
<accession>A0A9X2J5I2</accession>
<sequence>MDILFEKGHHLVARFGDLVKEQNGSDGVQANQFVIRRGTKGALIDPGGDLTYTHLTIELSRHLNLSELDLILASHQDPDIIASLPRWMLHSRCKVVVSKLWSRFLPHLVSGFVASRAGAERWQERIIPLDDKGEIIPFSDSEIWALPAHFMHSCGNFSFYDPVSRILFSGDIGASLGGEEGEVKDFDVHLESMEGFHRRYMGGNWTCRLWAKMIRELNPAMIVPQHGGYFAADEVKSRFLSWLERLECGPDLLRHQDFRLPLGRS</sequence>
<evidence type="ECO:0000313" key="2">
    <source>
        <dbReference type="EMBL" id="MCO1335562.1"/>
    </source>
</evidence>
<dbReference type="Proteomes" id="UP001139028">
    <property type="component" value="Unassembled WGS sequence"/>
</dbReference>
<dbReference type="InterPro" id="IPR045761">
    <property type="entry name" value="ODP_dom"/>
</dbReference>
<dbReference type="EMBL" id="JALBWM010000069">
    <property type="protein sequence ID" value="MCO1335562.1"/>
    <property type="molecule type" value="Genomic_DNA"/>
</dbReference>
<reference evidence="2" key="1">
    <citation type="journal article" date="2022" name="Arch. Microbiol.">
        <title>Microbulbifer okhotskensis sp. nov., isolated from a deep bottom sediment of the Okhotsk Sea.</title>
        <authorList>
            <person name="Romanenko L."/>
            <person name="Kurilenko V."/>
            <person name="Otstavnykh N."/>
            <person name="Velansky P."/>
            <person name="Isaeva M."/>
            <person name="Mikhailov V."/>
        </authorList>
    </citation>
    <scope>NUCLEOTIDE SEQUENCE</scope>
    <source>
        <strain evidence="2">OS29</strain>
    </source>
</reference>
<name>A0A9X2J5I2_9GAMM</name>
<dbReference type="Gene3D" id="3.60.15.10">
    <property type="entry name" value="Ribonuclease Z/Hydroxyacylglutathione hydrolase-like"/>
    <property type="match status" value="1"/>
</dbReference>
<dbReference type="AlphaFoldDB" id="A0A9X2J5I2"/>
<feature type="domain" description="Metallo-beta-lactamase" evidence="1">
    <location>
        <begin position="29"/>
        <end position="226"/>
    </location>
</feature>
<dbReference type="PANTHER" id="PTHR43041:SF1">
    <property type="entry name" value="METALLO-BETA-LACTAMASE DOMAIN-CONTAINING PROTEIN"/>
    <property type="match status" value="1"/>
</dbReference>
<proteinExistence type="predicted"/>
<protein>
    <submittedName>
        <fullName evidence="2">MBL fold metallo-hydrolase</fullName>
    </submittedName>
</protein>
<dbReference type="PANTHER" id="PTHR43041">
    <property type="entry name" value="HYDROLASE, METALLO-BETA-LACTAMASE SUPERFAMILY"/>
    <property type="match status" value="1"/>
</dbReference>
<dbReference type="Pfam" id="PF19583">
    <property type="entry name" value="ODP"/>
    <property type="match status" value="1"/>
</dbReference>
<comment type="caution">
    <text evidence="2">The sequence shown here is derived from an EMBL/GenBank/DDBJ whole genome shotgun (WGS) entry which is preliminary data.</text>
</comment>
<dbReference type="InterPro" id="IPR001279">
    <property type="entry name" value="Metallo-B-lactamas"/>
</dbReference>
<dbReference type="SMART" id="SM00849">
    <property type="entry name" value="Lactamase_B"/>
    <property type="match status" value="1"/>
</dbReference>
<organism evidence="2 3">
    <name type="scientific">Microbulbifer okhotskensis</name>
    <dbReference type="NCBI Taxonomy" id="2926617"/>
    <lineage>
        <taxon>Bacteria</taxon>
        <taxon>Pseudomonadati</taxon>
        <taxon>Pseudomonadota</taxon>
        <taxon>Gammaproteobacteria</taxon>
        <taxon>Cellvibrionales</taxon>
        <taxon>Microbulbiferaceae</taxon>
        <taxon>Microbulbifer</taxon>
    </lineage>
</organism>
<dbReference type="InterPro" id="IPR036866">
    <property type="entry name" value="RibonucZ/Hydroxyglut_hydro"/>
</dbReference>
<gene>
    <name evidence="2" type="ORF">MO867_14580</name>
</gene>
<evidence type="ECO:0000313" key="3">
    <source>
        <dbReference type="Proteomes" id="UP001139028"/>
    </source>
</evidence>
<evidence type="ECO:0000259" key="1">
    <source>
        <dbReference type="SMART" id="SM00849"/>
    </source>
</evidence>